<comment type="caution">
    <text evidence="2">The sequence shown here is derived from an EMBL/GenBank/DDBJ whole genome shotgun (WGS) entry which is preliminary data.</text>
</comment>
<name>A0A9Q3PSQ5_9BASI</name>
<keyword evidence="3" id="KW-1185">Reference proteome</keyword>
<protein>
    <submittedName>
        <fullName evidence="2">Uncharacterized protein</fullName>
    </submittedName>
</protein>
<reference evidence="2" key="1">
    <citation type="submission" date="2021-03" db="EMBL/GenBank/DDBJ databases">
        <title>Draft genome sequence of rust myrtle Austropuccinia psidii MF-1, a brazilian biotype.</title>
        <authorList>
            <person name="Quecine M.C."/>
            <person name="Pachon D.M.R."/>
            <person name="Bonatelli M.L."/>
            <person name="Correr F.H."/>
            <person name="Franceschini L.M."/>
            <person name="Leite T.F."/>
            <person name="Margarido G.R.A."/>
            <person name="Almeida C.A."/>
            <person name="Ferrarezi J.A."/>
            <person name="Labate C.A."/>
        </authorList>
    </citation>
    <scope>NUCLEOTIDE SEQUENCE</scope>
    <source>
        <strain evidence="2">MF-1</strain>
    </source>
</reference>
<gene>
    <name evidence="2" type="ORF">O181_112478</name>
</gene>
<evidence type="ECO:0000256" key="1">
    <source>
        <dbReference type="SAM" id="MobiDB-lite"/>
    </source>
</evidence>
<proteinExistence type="predicted"/>
<feature type="region of interest" description="Disordered" evidence="1">
    <location>
        <begin position="23"/>
        <end position="46"/>
    </location>
</feature>
<dbReference type="Proteomes" id="UP000765509">
    <property type="component" value="Unassembled WGS sequence"/>
</dbReference>
<accession>A0A9Q3PSQ5</accession>
<dbReference type="EMBL" id="AVOT02090715">
    <property type="protein sequence ID" value="MBW0572763.1"/>
    <property type="molecule type" value="Genomic_DNA"/>
</dbReference>
<dbReference type="AlphaFoldDB" id="A0A9Q3PSQ5"/>
<organism evidence="2 3">
    <name type="scientific">Austropuccinia psidii MF-1</name>
    <dbReference type="NCBI Taxonomy" id="1389203"/>
    <lineage>
        <taxon>Eukaryota</taxon>
        <taxon>Fungi</taxon>
        <taxon>Dikarya</taxon>
        <taxon>Basidiomycota</taxon>
        <taxon>Pucciniomycotina</taxon>
        <taxon>Pucciniomycetes</taxon>
        <taxon>Pucciniales</taxon>
        <taxon>Sphaerophragmiaceae</taxon>
        <taxon>Austropuccinia</taxon>
    </lineage>
</organism>
<sequence>MIKCSTHSAITASKLSNCAKSRWKGNWPLRTGTQTRLGTHPPTPALVDAPITAHAHTNATPPHPRHCAAGSTSVIWKMIIPRRRSPLMDDLVRSNPPSTSTLAEGTL</sequence>
<evidence type="ECO:0000313" key="3">
    <source>
        <dbReference type="Proteomes" id="UP000765509"/>
    </source>
</evidence>
<evidence type="ECO:0000313" key="2">
    <source>
        <dbReference type="EMBL" id="MBW0572763.1"/>
    </source>
</evidence>
<feature type="compositionally biased region" description="Polar residues" evidence="1">
    <location>
        <begin position="95"/>
        <end position="107"/>
    </location>
</feature>
<feature type="region of interest" description="Disordered" evidence="1">
    <location>
        <begin position="87"/>
        <end position="107"/>
    </location>
</feature>